<dbReference type="EC" id="2.6.1.39" evidence="7"/>
<keyword evidence="4" id="KW-0238">DNA-binding</keyword>
<dbReference type="GO" id="GO:0003677">
    <property type="term" value="F:DNA binding"/>
    <property type="evidence" value="ECO:0007669"/>
    <property type="project" value="UniProtKB-KW"/>
</dbReference>
<dbReference type="InterPro" id="IPR036388">
    <property type="entry name" value="WH-like_DNA-bd_sf"/>
</dbReference>
<dbReference type="InterPro" id="IPR015424">
    <property type="entry name" value="PyrdxlP-dep_Trfase"/>
</dbReference>
<dbReference type="CDD" id="cd07377">
    <property type="entry name" value="WHTH_GntR"/>
    <property type="match status" value="1"/>
</dbReference>
<dbReference type="Gene3D" id="3.90.1150.10">
    <property type="entry name" value="Aspartate Aminotransferase, domain 1"/>
    <property type="match status" value="1"/>
</dbReference>
<evidence type="ECO:0000256" key="2">
    <source>
        <dbReference type="ARBA" id="ARBA00022898"/>
    </source>
</evidence>
<dbReference type="SMART" id="SM00345">
    <property type="entry name" value="HTH_GNTR"/>
    <property type="match status" value="1"/>
</dbReference>
<dbReference type="Gene3D" id="1.10.10.10">
    <property type="entry name" value="Winged helix-like DNA-binding domain superfamily/Winged helix DNA-binding domain"/>
    <property type="match status" value="1"/>
</dbReference>
<dbReference type="InterPro" id="IPR000524">
    <property type="entry name" value="Tscrpt_reg_HTH_GntR"/>
</dbReference>
<dbReference type="Proteomes" id="UP000254626">
    <property type="component" value="Unassembled WGS sequence"/>
</dbReference>
<evidence type="ECO:0000313" key="8">
    <source>
        <dbReference type="Proteomes" id="UP000254626"/>
    </source>
</evidence>
<dbReference type="Pfam" id="PF00155">
    <property type="entry name" value="Aminotran_1_2"/>
    <property type="match status" value="1"/>
</dbReference>
<keyword evidence="5" id="KW-0804">Transcription</keyword>
<accession>A0AAX2LTW5</accession>
<proteinExistence type="inferred from homology"/>
<dbReference type="Pfam" id="PF00392">
    <property type="entry name" value="GntR"/>
    <property type="match status" value="1"/>
</dbReference>
<keyword evidence="7" id="KW-0032">Aminotransferase</keyword>
<dbReference type="EMBL" id="UHIP01000002">
    <property type="protein sequence ID" value="SUQ26740.1"/>
    <property type="molecule type" value="Genomic_DNA"/>
</dbReference>
<evidence type="ECO:0000256" key="3">
    <source>
        <dbReference type="ARBA" id="ARBA00023015"/>
    </source>
</evidence>
<organism evidence="7 8">
    <name type="scientific">Vibrio fluvialis</name>
    <dbReference type="NCBI Taxonomy" id="676"/>
    <lineage>
        <taxon>Bacteria</taxon>
        <taxon>Pseudomonadati</taxon>
        <taxon>Pseudomonadota</taxon>
        <taxon>Gammaproteobacteria</taxon>
        <taxon>Vibrionales</taxon>
        <taxon>Vibrionaceae</taxon>
        <taxon>Vibrio</taxon>
    </lineage>
</organism>
<comment type="similarity">
    <text evidence="1">In the C-terminal section; belongs to the class-I pyridoxal-phosphate-dependent aminotransferase family.</text>
</comment>
<evidence type="ECO:0000259" key="6">
    <source>
        <dbReference type="PROSITE" id="PS50949"/>
    </source>
</evidence>
<gene>
    <name evidence="7" type="primary">lysN_1</name>
    <name evidence="7" type="ORF">NCTC11327_03603</name>
</gene>
<keyword evidence="3" id="KW-0805">Transcription regulation</keyword>
<dbReference type="GO" id="GO:0003700">
    <property type="term" value="F:DNA-binding transcription factor activity"/>
    <property type="evidence" value="ECO:0007669"/>
    <property type="project" value="InterPro"/>
</dbReference>
<feature type="domain" description="HTH gntR-type" evidence="6">
    <location>
        <begin position="14"/>
        <end position="82"/>
    </location>
</feature>
<dbReference type="Gene3D" id="3.40.640.10">
    <property type="entry name" value="Type I PLP-dependent aspartate aminotransferase-like (Major domain)"/>
    <property type="match status" value="1"/>
</dbReference>
<dbReference type="InterPro" id="IPR015422">
    <property type="entry name" value="PyrdxlP-dep_Trfase_small"/>
</dbReference>
<dbReference type="GO" id="GO:0030170">
    <property type="term" value="F:pyridoxal phosphate binding"/>
    <property type="evidence" value="ECO:0007669"/>
    <property type="project" value="InterPro"/>
</dbReference>
<dbReference type="SUPFAM" id="SSF53383">
    <property type="entry name" value="PLP-dependent transferases"/>
    <property type="match status" value="1"/>
</dbReference>
<dbReference type="InterPro" id="IPR015421">
    <property type="entry name" value="PyrdxlP-dep_Trfase_major"/>
</dbReference>
<dbReference type="InterPro" id="IPR051446">
    <property type="entry name" value="HTH_trans_reg/aminotransferase"/>
</dbReference>
<dbReference type="GO" id="GO:0047536">
    <property type="term" value="F:2-aminoadipate transaminase activity"/>
    <property type="evidence" value="ECO:0007669"/>
    <property type="project" value="UniProtKB-EC"/>
</dbReference>
<comment type="caution">
    <text evidence="7">The sequence shown here is derived from an EMBL/GenBank/DDBJ whole genome shotgun (WGS) entry which is preliminary data.</text>
</comment>
<evidence type="ECO:0000256" key="4">
    <source>
        <dbReference type="ARBA" id="ARBA00023125"/>
    </source>
</evidence>
<keyword evidence="2" id="KW-0663">Pyridoxal phosphate</keyword>
<dbReference type="InterPro" id="IPR004839">
    <property type="entry name" value="Aminotransferase_I/II_large"/>
</dbReference>
<dbReference type="AlphaFoldDB" id="A0AAX2LTW5"/>
<dbReference type="CDD" id="cd00609">
    <property type="entry name" value="AAT_like"/>
    <property type="match status" value="1"/>
</dbReference>
<dbReference type="SUPFAM" id="SSF46785">
    <property type="entry name" value="Winged helix' DNA-binding domain"/>
    <property type="match status" value="1"/>
</dbReference>
<evidence type="ECO:0000313" key="7">
    <source>
        <dbReference type="EMBL" id="SUQ26740.1"/>
    </source>
</evidence>
<dbReference type="PROSITE" id="PS50949">
    <property type="entry name" value="HTH_GNTR"/>
    <property type="match status" value="1"/>
</dbReference>
<evidence type="ECO:0000256" key="5">
    <source>
        <dbReference type="ARBA" id="ARBA00023163"/>
    </source>
</evidence>
<reference evidence="7 8" key="1">
    <citation type="submission" date="2018-06" db="EMBL/GenBank/DDBJ databases">
        <authorList>
            <consortium name="Pathogen Informatics"/>
            <person name="Doyle S."/>
        </authorList>
    </citation>
    <scope>NUCLEOTIDE SEQUENCE [LARGE SCALE GENOMIC DNA]</scope>
    <source>
        <strain evidence="7 8">NCTC11327</strain>
    </source>
</reference>
<keyword evidence="7" id="KW-0808">Transferase</keyword>
<dbReference type="InterPro" id="IPR036390">
    <property type="entry name" value="WH_DNA-bd_sf"/>
</dbReference>
<protein>
    <submittedName>
        <fullName evidence="7">GntR family transcriptional regulator</fullName>
        <ecNumber evidence="7">2.6.1.39</ecNumber>
    </submittedName>
</protein>
<dbReference type="PANTHER" id="PTHR46577:SF1">
    <property type="entry name" value="HTH-TYPE TRANSCRIPTIONAL REGULATORY PROTEIN GABR"/>
    <property type="match status" value="1"/>
</dbReference>
<name>A0AAX2LTW5_VIBFL</name>
<evidence type="ECO:0000256" key="1">
    <source>
        <dbReference type="ARBA" id="ARBA00005384"/>
    </source>
</evidence>
<sequence length="463" mass="51948">MVTMFIPDLTGRAGPKYKVLADAFEEAVERGELRAHSKLPSQRMLSYKLGVTVGTITRAYQELELRGVTVPVVGSGTYIKDRSHEQQDYYHPLVSRGGVDLSLCRPLILSQQRHLMAALGELASQPTAQKAVLDYFSADGLQGHSATLQRWVNQRWQCDIDRSRLQWTYGGQHALSTVLQALTRSGDTILLEGLCYGEFINACTQQERKVIPVAVDDEGIVPDDLLLHCQRHRPRLLYMTPAIQNPTGVVLSDSRRLKIIEICRRFDVLIIEDDVLYCPPEHRRSPLVTIAPDITLYIGSFSKYFAGGIRVGYMVLPTNLKLPLQKALRASCMHVSPILVDLVCRWLSNGAMQQVDEDIALELSARHRILQSVFPERQTCAIPGFNCWITLPEHCPASELKQQLAEDGVFVRDAAFFRVGSYPLPNAIRISLTGPLSRDDLKQGLQRIKAHLDLRAHDPLNKP</sequence>
<dbReference type="PANTHER" id="PTHR46577">
    <property type="entry name" value="HTH-TYPE TRANSCRIPTIONAL REGULATORY PROTEIN GABR"/>
    <property type="match status" value="1"/>
</dbReference>